<protein>
    <submittedName>
        <fullName evidence="1">Uncharacterized protein</fullName>
    </submittedName>
</protein>
<dbReference type="EMBL" id="JXTC01000112">
    <property type="protein sequence ID" value="PON87840.1"/>
    <property type="molecule type" value="Genomic_DNA"/>
</dbReference>
<dbReference type="InParanoid" id="A0A2P5EQL0"/>
<proteinExistence type="predicted"/>
<keyword evidence="2" id="KW-1185">Reference proteome</keyword>
<gene>
    <name evidence="1" type="ORF">TorRG33x02_163850</name>
</gene>
<dbReference type="Proteomes" id="UP000237000">
    <property type="component" value="Unassembled WGS sequence"/>
</dbReference>
<reference evidence="2" key="1">
    <citation type="submission" date="2016-06" db="EMBL/GenBank/DDBJ databases">
        <title>Parallel loss of symbiosis genes in relatives of nitrogen-fixing non-legume Parasponia.</title>
        <authorList>
            <person name="Van Velzen R."/>
            <person name="Holmer R."/>
            <person name="Bu F."/>
            <person name="Rutten L."/>
            <person name="Van Zeijl A."/>
            <person name="Liu W."/>
            <person name="Santuari L."/>
            <person name="Cao Q."/>
            <person name="Sharma T."/>
            <person name="Shen D."/>
            <person name="Roswanjaya Y."/>
            <person name="Wardhani T."/>
            <person name="Kalhor M.S."/>
            <person name="Jansen J."/>
            <person name="Van den Hoogen J."/>
            <person name="Gungor B."/>
            <person name="Hartog M."/>
            <person name="Hontelez J."/>
            <person name="Verver J."/>
            <person name="Yang W.-C."/>
            <person name="Schijlen E."/>
            <person name="Repin R."/>
            <person name="Schilthuizen M."/>
            <person name="Schranz E."/>
            <person name="Heidstra R."/>
            <person name="Miyata K."/>
            <person name="Fedorova E."/>
            <person name="Kohlen W."/>
            <person name="Bisseling T."/>
            <person name="Smit S."/>
            <person name="Geurts R."/>
        </authorList>
    </citation>
    <scope>NUCLEOTIDE SEQUENCE [LARGE SCALE GENOMIC DNA]</scope>
    <source>
        <strain evidence="2">cv. RG33-2</strain>
    </source>
</reference>
<evidence type="ECO:0000313" key="1">
    <source>
        <dbReference type="EMBL" id="PON87840.1"/>
    </source>
</evidence>
<sequence length="71" mass="8210">MPLARVGNGKILSKSIVYQPRDSAARRMECTTRQPRLWTWLLSTIQPWLDSMLRICLLRALTHLDHSSFAT</sequence>
<evidence type="ECO:0000313" key="2">
    <source>
        <dbReference type="Proteomes" id="UP000237000"/>
    </source>
</evidence>
<dbReference type="AlphaFoldDB" id="A0A2P5EQL0"/>
<organism evidence="1 2">
    <name type="scientific">Trema orientale</name>
    <name type="common">Charcoal tree</name>
    <name type="synonym">Celtis orientalis</name>
    <dbReference type="NCBI Taxonomy" id="63057"/>
    <lineage>
        <taxon>Eukaryota</taxon>
        <taxon>Viridiplantae</taxon>
        <taxon>Streptophyta</taxon>
        <taxon>Embryophyta</taxon>
        <taxon>Tracheophyta</taxon>
        <taxon>Spermatophyta</taxon>
        <taxon>Magnoliopsida</taxon>
        <taxon>eudicotyledons</taxon>
        <taxon>Gunneridae</taxon>
        <taxon>Pentapetalae</taxon>
        <taxon>rosids</taxon>
        <taxon>fabids</taxon>
        <taxon>Rosales</taxon>
        <taxon>Cannabaceae</taxon>
        <taxon>Trema</taxon>
    </lineage>
</organism>
<accession>A0A2P5EQL0</accession>
<name>A0A2P5EQL0_TREOI</name>
<comment type="caution">
    <text evidence="1">The sequence shown here is derived from an EMBL/GenBank/DDBJ whole genome shotgun (WGS) entry which is preliminary data.</text>
</comment>